<proteinExistence type="predicted"/>
<sequence>MKMEARERIIHEYVTKEGNIPFREWLNSIKDLRAQAKVDVRIARLRLGNFGDSKSVGKDVHEIRIPYGPGYRIYYGLEGNRVVILLCAGDKSRQKKDIKKAHQYWKEHIGEE</sequence>
<dbReference type="PANTHER" id="PTHR41791">
    <property type="entry name" value="SSL7039 PROTEIN"/>
    <property type="match status" value="1"/>
</dbReference>
<organism evidence="1 2">
    <name type="scientific">Desulforapulum autotrophicum (strain ATCC 43914 / DSM 3382 / VKM B-1955 / HRM2)</name>
    <name type="common">Desulfobacterium autotrophicum</name>
    <dbReference type="NCBI Taxonomy" id="177437"/>
    <lineage>
        <taxon>Bacteria</taxon>
        <taxon>Pseudomonadati</taxon>
        <taxon>Thermodesulfobacteriota</taxon>
        <taxon>Desulfobacteria</taxon>
        <taxon>Desulfobacterales</taxon>
        <taxon>Desulfobacteraceae</taxon>
        <taxon>Desulforapulum</taxon>
    </lineage>
</organism>
<keyword evidence="2" id="KW-1185">Reference proteome</keyword>
<dbReference type="PIRSF" id="PIRSF028744">
    <property type="entry name" value="Addict_mod_HI1419"/>
    <property type="match status" value="1"/>
</dbReference>
<evidence type="ECO:0000313" key="1">
    <source>
        <dbReference type="EMBL" id="ACN15738.1"/>
    </source>
</evidence>
<dbReference type="KEGG" id="dat:HRM2_26440"/>
<evidence type="ECO:0000313" key="2">
    <source>
        <dbReference type="Proteomes" id="UP000000442"/>
    </source>
</evidence>
<evidence type="ECO:0008006" key="3">
    <source>
        <dbReference type="Google" id="ProtNLM"/>
    </source>
</evidence>
<accession>C0QI02</accession>
<dbReference type="NCBIfam" id="TIGR02683">
    <property type="entry name" value="upstrm_HI1419"/>
    <property type="match status" value="1"/>
</dbReference>
<dbReference type="HOGENOM" id="CLU_152445_1_0_7"/>
<gene>
    <name evidence="1" type="ordered locus">HRM2_26440</name>
</gene>
<dbReference type="eggNOG" id="COG3657">
    <property type="taxonomic scope" value="Bacteria"/>
</dbReference>
<name>C0QI02_DESAH</name>
<dbReference type="InterPro" id="IPR014056">
    <property type="entry name" value="TypeIITA-like_toxin_pred"/>
</dbReference>
<dbReference type="PANTHER" id="PTHR41791:SF1">
    <property type="entry name" value="SSL7039 PROTEIN"/>
    <property type="match status" value="1"/>
</dbReference>
<dbReference type="AlphaFoldDB" id="C0QI02"/>
<dbReference type="EMBL" id="CP001087">
    <property type="protein sequence ID" value="ACN15738.1"/>
    <property type="molecule type" value="Genomic_DNA"/>
</dbReference>
<dbReference type="STRING" id="177437.HRM2_26440"/>
<reference evidence="1 2" key="1">
    <citation type="journal article" date="2009" name="Environ. Microbiol.">
        <title>Genome sequence of Desulfobacterium autotrophicum HRM2, a marine sulfate reducer oxidizing organic carbon completely to carbon dioxide.</title>
        <authorList>
            <person name="Strittmatter A.W."/>
            <person name="Liesegang H."/>
            <person name="Rabus R."/>
            <person name="Decker I."/>
            <person name="Amann J."/>
            <person name="Andres S."/>
            <person name="Henne A."/>
            <person name="Fricke W.F."/>
            <person name="Martinez-Arias R."/>
            <person name="Bartels D."/>
            <person name="Goesmann A."/>
            <person name="Krause L."/>
            <person name="Puehler A."/>
            <person name="Klenk H.P."/>
            <person name="Richter M."/>
            <person name="Schuler M."/>
            <person name="Gloeckner F.O."/>
            <person name="Meyerdierks A."/>
            <person name="Gottschalk G."/>
            <person name="Amann R."/>
        </authorList>
    </citation>
    <scope>NUCLEOTIDE SEQUENCE [LARGE SCALE GENOMIC DNA]</scope>
    <source>
        <strain evidence="2">ATCC 43914 / DSM 3382 / HRM2</strain>
    </source>
</reference>
<dbReference type="InterPro" id="IPR009241">
    <property type="entry name" value="HigB-like"/>
</dbReference>
<dbReference type="Pfam" id="PF05973">
    <property type="entry name" value="Gp49"/>
    <property type="match status" value="1"/>
</dbReference>
<protein>
    <recommendedName>
        <fullName evidence="3">Addiction module killer protein</fullName>
    </recommendedName>
</protein>
<dbReference type="Proteomes" id="UP000000442">
    <property type="component" value="Chromosome"/>
</dbReference>
<dbReference type="RefSeq" id="WP_015904501.1">
    <property type="nucleotide sequence ID" value="NC_012108.1"/>
</dbReference>